<dbReference type="PANTHER" id="PTHR31313:SF81">
    <property type="entry name" value="TY1 ENHANCER ACTIVATOR"/>
    <property type="match status" value="1"/>
</dbReference>
<dbReference type="CDD" id="cd12148">
    <property type="entry name" value="fungal_TF_MHR"/>
    <property type="match status" value="1"/>
</dbReference>
<evidence type="ECO:0000256" key="6">
    <source>
        <dbReference type="ARBA" id="ARBA00023163"/>
    </source>
</evidence>
<keyword evidence="6" id="KW-0804">Transcription</keyword>
<evidence type="ECO:0000256" key="2">
    <source>
        <dbReference type="ARBA" id="ARBA00022723"/>
    </source>
</evidence>
<evidence type="ECO:0000256" key="8">
    <source>
        <dbReference type="SAM" id="Coils"/>
    </source>
</evidence>
<keyword evidence="4" id="KW-0805">Transcription regulation</keyword>
<evidence type="ECO:0000256" key="7">
    <source>
        <dbReference type="ARBA" id="ARBA00023242"/>
    </source>
</evidence>
<feature type="compositionally biased region" description="Basic residues" evidence="9">
    <location>
        <begin position="28"/>
        <end position="40"/>
    </location>
</feature>
<sequence>MDMPVSRSWDPALDFLERRSSYPGNDLHHRHQHHNGHAHALHQTQPHPQTHAHSQAQQHRPEHHPENHPDASPPQTQSRMRRGSGEPAKQLACSSCRKKKIKCQPNVEGGRCRACLRSGAECLIPAVDERKLSNSKKLVRELYAKIASLEAELQAHREAGRVPQTLVAAREPRRDSFHHIVGVVDDDDDDRSTKTPPDAGDEVMVGAAVSPSSNQSDLSGRSGSGASDNVIIRLCGGYRQLNSDRVGRLRYFGPTSSLHLAESVTSSILLREPAATHTGGVQWQDAVSSALQDHLFDLYWKYQHQVIPIVHKEAFLQDFKSGQTKYCSKLLVHCIMARAAAISDRADIRAMALVEDEVNEDPPLLVRRCADLLDAELNQPGITTLQSLELLSEIYCVVSNDTKGWMDAGGASRLAFELGLHSDMDGFSGSTTTLSPVEQEVRQICFWSCFSFDRQWALYLGRPQMIKLDDVSIRKPNTKPSTHETSLELRMTAAWANLLEIVGILCDALNGAQTKRHRVAALDRSFRDWYTNLDAELRYNPQQIPAVFHLHMQHSAAVILLHRPLAQFGNVTDEPPKSRYGYDPYDCRPQPRPSPKETSRQICVQHACLIAQYLQQYEECHGSLRTLSWVTLHMIGTAATTLIATLSERSDGVNTAYLVSSLQTCIRSLGALEESHLPTRRVRKLILHAMRLLNLESKLNTVITSSSSAASSSTASSAPSAPIVAPIHTSSGSWAPASLDMPIGGMWGGEAHSTVHAESAAFDEFLPPGNYGSQAEMLMSFESLLY</sequence>
<dbReference type="PANTHER" id="PTHR31313">
    <property type="entry name" value="TY1 ENHANCER ACTIVATOR"/>
    <property type="match status" value="1"/>
</dbReference>
<dbReference type="Gene3D" id="4.10.240.10">
    <property type="entry name" value="Zn(2)-C6 fungal-type DNA-binding domain"/>
    <property type="match status" value="1"/>
</dbReference>
<dbReference type="Pfam" id="PF00172">
    <property type="entry name" value="Zn_clus"/>
    <property type="match status" value="1"/>
</dbReference>
<dbReference type="PROSITE" id="PS50048">
    <property type="entry name" value="ZN2_CY6_FUNGAL_2"/>
    <property type="match status" value="1"/>
</dbReference>
<comment type="caution">
    <text evidence="11">The sequence shown here is derived from an EMBL/GenBank/DDBJ whole genome shotgun (WGS) entry which is preliminary data.</text>
</comment>
<evidence type="ECO:0000256" key="4">
    <source>
        <dbReference type="ARBA" id="ARBA00023015"/>
    </source>
</evidence>
<dbReference type="PROSITE" id="PS00463">
    <property type="entry name" value="ZN2_CY6_FUNGAL_1"/>
    <property type="match status" value="1"/>
</dbReference>
<dbReference type="SUPFAM" id="SSF57701">
    <property type="entry name" value="Zn2/Cys6 DNA-binding domain"/>
    <property type="match status" value="1"/>
</dbReference>
<keyword evidence="3" id="KW-0862">Zinc</keyword>
<dbReference type="SMART" id="SM00906">
    <property type="entry name" value="Fungal_trans"/>
    <property type="match status" value="1"/>
</dbReference>
<evidence type="ECO:0000313" key="11">
    <source>
        <dbReference type="EMBL" id="CAK7231643.1"/>
    </source>
</evidence>
<keyword evidence="5" id="KW-0238">DNA-binding</keyword>
<proteinExistence type="predicted"/>
<keyword evidence="12" id="KW-1185">Reference proteome</keyword>
<evidence type="ECO:0000256" key="3">
    <source>
        <dbReference type="ARBA" id="ARBA00022833"/>
    </source>
</evidence>
<organism evidence="11 12">
    <name type="scientific">Sporothrix curviconia</name>
    <dbReference type="NCBI Taxonomy" id="1260050"/>
    <lineage>
        <taxon>Eukaryota</taxon>
        <taxon>Fungi</taxon>
        <taxon>Dikarya</taxon>
        <taxon>Ascomycota</taxon>
        <taxon>Pezizomycotina</taxon>
        <taxon>Sordariomycetes</taxon>
        <taxon>Sordariomycetidae</taxon>
        <taxon>Ophiostomatales</taxon>
        <taxon>Ophiostomataceae</taxon>
        <taxon>Sporothrix</taxon>
    </lineage>
</organism>
<feature type="coiled-coil region" evidence="8">
    <location>
        <begin position="132"/>
        <end position="159"/>
    </location>
</feature>
<evidence type="ECO:0000313" key="12">
    <source>
        <dbReference type="Proteomes" id="UP001642405"/>
    </source>
</evidence>
<feature type="compositionally biased region" description="Low complexity" evidence="9">
    <location>
        <begin position="41"/>
        <end position="58"/>
    </location>
</feature>
<evidence type="ECO:0000259" key="10">
    <source>
        <dbReference type="PROSITE" id="PS50048"/>
    </source>
</evidence>
<feature type="compositionally biased region" description="Polar residues" evidence="9">
    <location>
        <begin position="210"/>
        <end position="225"/>
    </location>
</feature>
<keyword evidence="2" id="KW-0479">Metal-binding</keyword>
<keyword evidence="7" id="KW-0539">Nucleus</keyword>
<dbReference type="EMBL" id="CAWUHB010000059">
    <property type="protein sequence ID" value="CAK7231643.1"/>
    <property type="molecule type" value="Genomic_DNA"/>
</dbReference>
<evidence type="ECO:0000256" key="1">
    <source>
        <dbReference type="ARBA" id="ARBA00004123"/>
    </source>
</evidence>
<dbReference type="Pfam" id="PF04082">
    <property type="entry name" value="Fungal_trans"/>
    <property type="match status" value="1"/>
</dbReference>
<dbReference type="SMART" id="SM00066">
    <property type="entry name" value="GAL4"/>
    <property type="match status" value="1"/>
</dbReference>
<evidence type="ECO:0000256" key="9">
    <source>
        <dbReference type="SAM" id="MobiDB-lite"/>
    </source>
</evidence>
<dbReference type="CDD" id="cd00067">
    <property type="entry name" value="GAL4"/>
    <property type="match status" value="1"/>
</dbReference>
<feature type="domain" description="Zn(2)-C6 fungal-type" evidence="10">
    <location>
        <begin position="92"/>
        <end position="124"/>
    </location>
</feature>
<feature type="region of interest" description="Disordered" evidence="9">
    <location>
        <begin position="184"/>
        <end position="225"/>
    </location>
</feature>
<feature type="region of interest" description="Disordered" evidence="9">
    <location>
        <begin position="20"/>
        <end position="95"/>
    </location>
</feature>
<feature type="compositionally biased region" description="Basic and acidic residues" evidence="9">
    <location>
        <begin position="59"/>
        <end position="69"/>
    </location>
</feature>
<dbReference type="Proteomes" id="UP001642405">
    <property type="component" value="Unassembled WGS sequence"/>
</dbReference>
<dbReference type="InterPro" id="IPR001138">
    <property type="entry name" value="Zn2Cys6_DnaBD"/>
</dbReference>
<evidence type="ECO:0000256" key="5">
    <source>
        <dbReference type="ARBA" id="ARBA00023125"/>
    </source>
</evidence>
<dbReference type="InterPro" id="IPR036864">
    <property type="entry name" value="Zn2-C6_fun-type_DNA-bd_sf"/>
</dbReference>
<gene>
    <name evidence="11" type="ORF">SCUCBS95973_007987</name>
</gene>
<keyword evidence="8" id="KW-0175">Coiled coil</keyword>
<name>A0ABP0CHR7_9PEZI</name>
<protein>
    <recommendedName>
        <fullName evidence="10">Zn(2)-C6 fungal-type domain-containing protein</fullName>
    </recommendedName>
</protein>
<dbReference type="InterPro" id="IPR051615">
    <property type="entry name" value="Transcr_Regulatory_Elem"/>
</dbReference>
<reference evidence="11 12" key="1">
    <citation type="submission" date="2024-01" db="EMBL/GenBank/DDBJ databases">
        <authorList>
            <person name="Allen C."/>
            <person name="Tagirdzhanova G."/>
        </authorList>
    </citation>
    <scope>NUCLEOTIDE SEQUENCE [LARGE SCALE GENOMIC DNA]</scope>
</reference>
<accession>A0ABP0CHR7</accession>
<dbReference type="InterPro" id="IPR007219">
    <property type="entry name" value="XnlR_reg_dom"/>
</dbReference>
<comment type="subcellular location">
    <subcellularLocation>
        <location evidence="1">Nucleus</location>
    </subcellularLocation>
</comment>